<dbReference type="PROSITE" id="PS00639">
    <property type="entry name" value="THIOL_PROTEASE_HIS"/>
    <property type="match status" value="1"/>
</dbReference>
<proteinExistence type="inferred from homology"/>
<dbReference type="EMBL" id="AYRZ02000012">
    <property type="protein sequence ID" value="PHT66402.1"/>
    <property type="molecule type" value="Genomic_DNA"/>
</dbReference>
<comment type="caution">
    <text evidence="3">The sequence shown here is derived from an EMBL/GenBank/DDBJ whole genome shotgun (WGS) entry which is preliminary data.</text>
</comment>
<sequence>MQVRDLRDLVTNSSYFLVSFRVVLYLNDWITVSHGVVTVGNGNKNWIVRNSWGASWGEKGYLRMERNVASPKGKYELAIEPSYPVKSGPNPPNSGPSLPTPVKPPTIYLAIFGLNSGENGEGKRLPCWRLWAIPPVAAEVAVEGGFARNVEKSKAAPVGSGMELADHHFWRDSSGKRGKGEVSMVVVLETLVVRWSASVTAGGTLEREERR</sequence>
<keyword evidence="4" id="KW-1185">Reference proteome</keyword>
<evidence type="ECO:0000259" key="2">
    <source>
        <dbReference type="Pfam" id="PF00112"/>
    </source>
</evidence>
<reference evidence="3 4" key="2">
    <citation type="journal article" date="2017" name="Genome Biol.">
        <title>New reference genome sequences of hot pepper reveal the massive evolution of plant disease-resistance genes by retroduplication.</title>
        <authorList>
            <person name="Kim S."/>
            <person name="Park J."/>
            <person name="Yeom S.I."/>
            <person name="Kim Y.M."/>
            <person name="Seo E."/>
            <person name="Kim K.T."/>
            <person name="Kim M.S."/>
            <person name="Lee J.M."/>
            <person name="Cheong K."/>
            <person name="Shin H.S."/>
            <person name="Kim S.B."/>
            <person name="Han K."/>
            <person name="Lee J."/>
            <person name="Park M."/>
            <person name="Lee H.A."/>
            <person name="Lee H.Y."/>
            <person name="Lee Y."/>
            <person name="Oh S."/>
            <person name="Lee J.H."/>
            <person name="Choi E."/>
            <person name="Choi E."/>
            <person name="Lee S.E."/>
            <person name="Jeon J."/>
            <person name="Kim H."/>
            <person name="Choi G."/>
            <person name="Song H."/>
            <person name="Lee J."/>
            <person name="Lee S.C."/>
            <person name="Kwon J.K."/>
            <person name="Lee H.Y."/>
            <person name="Koo N."/>
            <person name="Hong Y."/>
            <person name="Kim R.W."/>
            <person name="Kang W.H."/>
            <person name="Huh J.H."/>
            <person name="Kang B.C."/>
            <person name="Yang T.J."/>
            <person name="Lee Y.H."/>
            <person name="Bennetzen J.L."/>
            <person name="Choi D."/>
        </authorList>
    </citation>
    <scope>NUCLEOTIDE SEQUENCE [LARGE SCALE GENOMIC DNA]</scope>
    <source>
        <strain evidence="4">cv. CM334</strain>
    </source>
</reference>
<gene>
    <name evidence="3" type="ORF">T459_30827</name>
</gene>
<comment type="similarity">
    <text evidence="1">Belongs to the peptidase C1 family.</text>
</comment>
<dbReference type="InterPro" id="IPR000668">
    <property type="entry name" value="Peptidase_C1A_C"/>
</dbReference>
<dbReference type="STRING" id="4072.A0A2G2Y9H7"/>
<dbReference type="Gramene" id="PHT66402">
    <property type="protein sequence ID" value="PHT66402"/>
    <property type="gene ID" value="T459_30827"/>
</dbReference>
<reference evidence="3 4" key="1">
    <citation type="journal article" date="2014" name="Nat. Genet.">
        <title>Genome sequence of the hot pepper provides insights into the evolution of pungency in Capsicum species.</title>
        <authorList>
            <person name="Kim S."/>
            <person name="Park M."/>
            <person name="Yeom S.I."/>
            <person name="Kim Y.M."/>
            <person name="Lee J.M."/>
            <person name="Lee H.A."/>
            <person name="Seo E."/>
            <person name="Choi J."/>
            <person name="Cheong K."/>
            <person name="Kim K.T."/>
            <person name="Jung K."/>
            <person name="Lee G.W."/>
            <person name="Oh S.K."/>
            <person name="Bae C."/>
            <person name="Kim S.B."/>
            <person name="Lee H.Y."/>
            <person name="Kim S.Y."/>
            <person name="Kim M.S."/>
            <person name="Kang B.C."/>
            <person name="Jo Y.D."/>
            <person name="Yang H.B."/>
            <person name="Jeong H.J."/>
            <person name="Kang W.H."/>
            <person name="Kwon J.K."/>
            <person name="Shin C."/>
            <person name="Lim J.Y."/>
            <person name="Park J.H."/>
            <person name="Huh J.H."/>
            <person name="Kim J.S."/>
            <person name="Kim B.D."/>
            <person name="Cohen O."/>
            <person name="Paran I."/>
            <person name="Suh M.C."/>
            <person name="Lee S.B."/>
            <person name="Kim Y.K."/>
            <person name="Shin Y."/>
            <person name="Noh S.J."/>
            <person name="Park J."/>
            <person name="Seo Y.S."/>
            <person name="Kwon S.Y."/>
            <person name="Kim H.A."/>
            <person name="Park J.M."/>
            <person name="Kim H.J."/>
            <person name="Choi S.B."/>
            <person name="Bosland P.W."/>
            <person name="Reeves G."/>
            <person name="Jo S.H."/>
            <person name="Lee B.W."/>
            <person name="Cho H.T."/>
            <person name="Choi H.S."/>
            <person name="Lee M.S."/>
            <person name="Yu Y."/>
            <person name="Do Choi Y."/>
            <person name="Park B.S."/>
            <person name="van Deynze A."/>
            <person name="Ashrafi H."/>
            <person name="Hill T."/>
            <person name="Kim W.T."/>
            <person name="Pai H.S."/>
            <person name="Ahn H.K."/>
            <person name="Yeam I."/>
            <person name="Giovannoni J.J."/>
            <person name="Rose J.K."/>
            <person name="Sorensen I."/>
            <person name="Lee S.J."/>
            <person name="Kim R.W."/>
            <person name="Choi I.Y."/>
            <person name="Choi B.S."/>
            <person name="Lim J.S."/>
            <person name="Lee Y.H."/>
            <person name="Choi D."/>
        </authorList>
    </citation>
    <scope>NUCLEOTIDE SEQUENCE [LARGE SCALE GENOMIC DNA]</scope>
    <source>
        <strain evidence="4">cv. CM334</strain>
    </source>
</reference>
<dbReference type="Gene3D" id="3.90.70.10">
    <property type="entry name" value="Cysteine proteinases"/>
    <property type="match status" value="1"/>
</dbReference>
<dbReference type="PANTHER" id="PTHR12411">
    <property type="entry name" value="CYSTEINE PROTEASE FAMILY C1-RELATED"/>
    <property type="match status" value="1"/>
</dbReference>
<evidence type="ECO:0000256" key="1">
    <source>
        <dbReference type="ARBA" id="ARBA00008455"/>
    </source>
</evidence>
<dbReference type="GO" id="GO:0008234">
    <property type="term" value="F:cysteine-type peptidase activity"/>
    <property type="evidence" value="ECO:0007669"/>
    <property type="project" value="InterPro"/>
</dbReference>
<dbReference type="AlphaFoldDB" id="A0A2G2Y9H7"/>
<feature type="domain" description="Peptidase C1A papain C-terminal" evidence="2">
    <location>
        <begin position="32"/>
        <end position="84"/>
    </location>
</feature>
<dbReference type="InterPro" id="IPR025660">
    <property type="entry name" value="Pept_his_AS"/>
</dbReference>
<evidence type="ECO:0000313" key="4">
    <source>
        <dbReference type="Proteomes" id="UP000222542"/>
    </source>
</evidence>
<name>A0A2G2Y9H7_CAPAN</name>
<evidence type="ECO:0000313" key="3">
    <source>
        <dbReference type="EMBL" id="PHT66402.1"/>
    </source>
</evidence>
<accession>A0A2G2Y9H7</accession>
<dbReference type="SUPFAM" id="SSF54001">
    <property type="entry name" value="Cysteine proteinases"/>
    <property type="match status" value="1"/>
</dbReference>
<dbReference type="Pfam" id="PF00112">
    <property type="entry name" value="Peptidase_C1"/>
    <property type="match status" value="1"/>
</dbReference>
<dbReference type="GO" id="GO:0006508">
    <property type="term" value="P:proteolysis"/>
    <property type="evidence" value="ECO:0007669"/>
    <property type="project" value="InterPro"/>
</dbReference>
<dbReference type="Proteomes" id="UP000222542">
    <property type="component" value="Unassembled WGS sequence"/>
</dbReference>
<protein>
    <recommendedName>
        <fullName evidence="2">Peptidase C1A papain C-terminal domain-containing protein</fullName>
    </recommendedName>
</protein>
<dbReference type="InterPro" id="IPR013128">
    <property type="entry name" value="Peptidase_C1A"/>
</dbReference>
<organism evidence="3 4">
    <name type="scientific">Capsicum annuum</name>
    <name type="common">Capsicum pepper</name>
    <dbReference type="NCBI Taxonomy" id="4072"/>
    <lineage>
        <taxon>Eukaryota</taxon>
        <taxon>Viridiplantae</taxon>
        <taxon>Streptophyta</taxon>
        <taxon>Embryophyta</taxon>
        <taxon>Tracheophyta</taxon>
        <taxon>Spermatophyta</taxon>
        <taxon>Magnoliopsida</taxon>
        <taxon>eudicotyledons</taxon>
        <taxon>Gunneridae</taxon>
        <taxon>Pentapetalae</taxon>
        <taxon>asterids</taxon>
        <taxon>lamiids</taxon>
        <taxon>Solanales</taxon>
        <taxon>Solanaceae</taxon>
        <taxon>Solanoideae</taxon>
        <taxon>Capsiceae</taxon>
        <taxon>Capsicum</taxon>
    </lineage>
</organism>
<dbReference type="InterPro" id="IPR038765">
    <property type="entry name" value="Papain-like_cys_pep_sf"/>
</dbReference>